<keyword evidence="1" id="KW-0472">Membrane</keyword>
<sequence length="53" mass="5963">KSIYPYILITSNPTVLYFPTIPRIVVMLVIVAILRHPAIPRIVALDGMVHHVT</sequence>
<gene>
    <name evidence="2" type="ORF">COCC4DRAFT_118157</name>
</gene>
<accession>N4WZP3</accession>
<name>N4WZP3_COCH4</name>
<dbReference type="AlphaFoldDB" id="N4WZP3"/>
<protein>
    <submittedName>
        <fullName evidence="2">Uncharacterized protein</fullName>
    </submittedName>
</protein>
<evidence type="ECO:0000313" key="3">
    <source>
        <dbReference type="Proteomes" id="UP000012338"/>
    </source>
</evidence>
<feature type="non-terminal residue" evidence="2">
    <location>
        <position position="53"/>
    </location>
</feature>
<reference evidence="3" key="2">
    <citation type="journal article" date="2013" name="PLoS Genet.">
        <title>Comparative genome structure, secondary metabolite, and effector coding capacity across Cochliobolus pathogens.</title>
        <authorList>
            <person name="Condon B.J."/>
            <person name="Leng Y."/>
            <person name="Wu D."/>
            <person name="Bushley K.E."/>
            <person name="Ohm R.A."/>
            <person name="Otillar R."/>
            <person name="Martin J."/>
            <person name="Schackwitz W."/>
            <person name="Grimwood J."/>
            <person name="MohdZainudin N."/>
            <person name="Xue C."/>
            <person name="Wang R."/>
            <person name="Manning V.A."/>
            <person name="Dhillon B."/>
            <person name="Tu Z.J."/>
            <person name="Steffenson B.J."/>
            <person name="Salamov A."/>
            <person name="Sun H."/>
            <person name="Lowry S."/>
            <person name="LaButti K."/>
            <person name="Han J."/>
            <person name="Copeland A."/>
            <person name="Lindquist E."/>
            <person name="Barry K."/>
            <person name="Schmutz J."/>
            <person name="Baker S.E."/>
            <person name="Ciuffetti L.M."/>
            <person name="Grigoriev I.V."/>
            <person name="Zhong S."/>
            <person name="Turgeon B.G."/>
        </authorList>
    </citation>
    <scope>NUCLEOTIDE SEQUENCE [LARGE SCALE GENOMIC DNA]</scope>
    <source>
        <strain evidence="3">C4 / ATCC 48331 / race T</strain>
    </source>
</reference>
<dbReference type="OrthoDB" id="10415049at2759"/>
<organism evidence="2 3">
    <name type="scientific">Cochliobolus heterostrophus (strain C4 / ATCC 48331 / race T)</name>
    <name type="common">Southern corn leaf blight fungus</name>
    <name type="synonym">Bipolaris maydis</name>
    <dbReference type="NCBI Taxonomy" id="665024"/>
    <lineage>
        <taxon>Eukaryota</taxon>
        <taxon>Fungi</taxon>
        <taxon>Dikarya</taxon>
        <taxon>Ascomycota</taxon>
        <taxon>Pezizomycotina</taxon>
        <taxon>Dothideomycetes</taxon>
        <taxon>Pleosporomycetidae</taxon>
        <taxon>Pleosporales</taxon>
        <taxon>Pleosporineae</taxon>
        <taxon>Pleosporaceae</taxon>
        <taxon>Bipolaris</taxon>
    </lineage>
</organism>
<reference evidence="2 3" key="1">
    <citation type="journal article" date="2012" name="PLoS Pathog.">
        <title>Diverse lifestyles and strategies of plant pathogenesis encoded in the genomes of eighteen Dothideomycetes fungi.</title>
        <authorList>
            <person name="Ohm R.A."/>
            <person name="Feau N."/>
            <person name="Henrissat B."/>
            <person name="Schoch C.L."/>
            <person name="Horwitz B.A."/>
            <person name="Barry K.W."/>
            <person name="Condon B.J."/>
            <person name="Copeland A.C."/>
            <person name="Dhillon B."/>
            <person name="Glaser F."/>
            <person name="Hesse C.N."/>
            <person name="Kosti I."/>
            <person name="LaButti K."/>
            <person name="Lindquist E.A."/>
            <person name="Lucas S."/>
            <person name="Salamov A.A."/>
            <person name="Bradshaw R.E."/>
            <person name="Ciuffetti L."/>
            <person name="Hamelin R.C."/>
            <person name="Kema G.H.J."/>
            <person name="Lawrence C."/>
            <person name="Scott J.A."/>
            <person name="Spatafora J.W."/>
            <person name="Turgeon B.G."/>
            <person name="de Wit P.J.G.M."/>
            <person name="Zhong S."/>
            <person name="Goodwin S.B."/>
            <person name="Grigoriev I.V."/>
        </authorList>
    </citation>
    <scope>NUCLEOTIDE SEQUENCE [LARGE SCALE GENOMIC DNA]</scope>
    <source>
        <strain evidence="3">C4 / ATCC 48331 / race T</strain>
    </source>
</reference>
<evidence type="ECO:0000256" key="1">
    <source>
        <dbReference type="SAM" id="Phobius"/>
    </source>
</evidence>
<keyword evidence="1" id="KW-1133">Transmembrane helix</keyword>
<keyword evidence="3" id="KW-1185">Reference proteome</keyword>
<feature type="non-terminal residue" evidence="2">
    <location>
        <position position="1"/>
    </location>
</feature>
<keyword evidence="1" id="KW-0812">Transmembrane</keyword>
<evidence type="ECO:0000313" key="2">
    <source>
        <dbReference type="EMBL" id="ENI01643.1"/>
    </source>
</evidence>
<proteinExistence type="predicted"/>
<dbReference type="Proteomes" id="UP000012338">
    <property type="component" value="Unassembled WGS sequence"/>
</dbReference>
<feature type="transmembrane region" description="Helical" evidence="1">
    <location>
        <begin position="15"/>
        <end position="34"/>
    </location>
</feature>
<dbReference type="EMBL" id="KB733467">
    <property type="protein sequence ID" value="ENI01643.1"/>
    <property type="molecule type" value="Genomic_DNA"/>
</dbReference>
<dbReference type="HOGENOM" id="CLU_200106_0_0_1"/>